<dbReference type="PROSITE" id="PS51462">
    <property type="entry name" value="NUDIX"/>
    <property type="match status" value="1"/>
</dbReference>
<feature type="short sequence motif" description="Nudix box" evidence="6">
    <location>
        <begin position="52"/>
        <end position="73"/>
    </location>
</feature>
<keyword evidence="3 5" id="KW-0460">Magnesium</keyword>
<dbReference type="GO" id="GO:0046872">
    <property type="term" value="F:metal ion binding"/>
    <property type="evidence" value="ECO:0007669"/>
    <property type="project" value="UniProtKB-KW"/>
</dbReference>
<dbReference type="OrthoDB" id="542521at2"/>
<evidence type="ECO:0000256" key="5">
    <source>
        <dbReference type="PIRSR" id="PIRSR037599-3"/>
    </source>
</evidence>
<gene>
    <name evidence="8" type="ORF">C4K68_23595</name>
</gene>
<evidence type="ECO:0000256" key="4">
    <source>
        <dbReference type="PIRSR" id="PIRSR037599-1"/>
    </source>
</evidence>
<evidence type="ECO:0000256" key="2">
    <source>
        <dbReference type="ARBA" id="ARBA00022801"/>
    </source>
</evidence>
<dbReference type="Pfam" id="PF00293">
    <property type="entry name" value="NUDIX"/>
    <property type="match status" value="1"/>
</dbReference>
<protein>
    <submittedName>
        <fullName evidence="8">GDP-mannose mannosyl hydrolase</fullName>
    </submittedName>
</protein>
<feature type="domain" description="Nudix hydrolase" evidence="7">
    <location>
        <begin position="15"/>
        <end position="155"/>
    </location>
</feature>
<dbReference type="GO" id="GO:0008727">
    <property type="term" value="F:GDP-mannose mannosyl hydrolase activity"/>
    <property type="evidence" value="ECO:0007669"/>
    <property type="project" value="InterPro"/>
</dbReference>
<organism evidence="8 9">
    <name type="scientific">Proteobacteria bacterium 228</name>
    <dbReference type="NCBI Taxonomy" id="2083153"/>
    <lineage>
        <taxon>Bacteria</taxon>
        <taxon>Pseudomonadati</taxon>
        <taxon>Pseudomonadota</taxon>
    </lineage>
</organism>
<feature type="site" description="Critical for catalysis" evidence="4">
    <location>
        <position position="125"/>
    </location>
</feature>
<dbReference type="InterPro" id="IPR000086">
    <property type="entry name" value="NUDIX_hydrolase_dom"/>
</dbReference>
<dbReference type="Proteomes" id="UP000238196">
    <property type="component" value="Unassembled WGS sequence"/>
</dbReference>
<sequence>MAQRLSTTQFAAVIRNTPLISIDLIVRNKANQVLLGQRLNRPAQGYWFVPGGRIFKNERLADAFARLTREELGSEMKIEQANLLGVFEHLYEDCVFGDQTTTHYVVTGMELQLEHDLDDLPCAQHDHYRWFDQTLLLSADDVHTNTKAYFVPSEGIRVSR</sequence>
<dbReference type="InterPro" id="IPR020084">
    <property type="entry name" value="NUDIX_hydrolase_CS"/>
</dbReference>
<dbReference type="AlphaFoldDB" id="A0A2S5KKB7"/>
<dbReference type="PIRSF" id="PIRSF037599">
    <property type="entry name" value="GDPMH"/>
    <property type="match status" value="1"/>
</dbReference>
<evidence type="ECO:0000256" key="3">
    <source>
        <dbReference type="ARBA" id="ARBA00022842"/>
    </source>
</evidence>
<evidence type="ECO:0000256" key="6">
    <source>
        <dbReference type="PIRSR" id="PIRSR037599-4"/>
    </source>
</evidence>
<comment type="caution">
    <text evidence="8">The sequence shown here is derived from an EMBL/GenBank/DDBJ whole genome shotgun (WGS) entry which is preliminary data.</text>
</comment>
<dbReference type="Gene3D" id="3.90.79.10">
    <property type="entry name" value="Nucleoside Triphosphate Pyrophosphohydrolase"/>
    <property type="match status" value="1"/>
</dbReference>
<evidence type="ECO:0000313" key="8">
    <source>
        <dbReference type="EMBL" id="PPC74959.1"/>
    </source>
</evidence>
<evidence type="ECO:0000256" key="1">
    <source>
        <dbReference type="ARBA" id="ARBA00022723"/>
    </source>
</evidence>
<proteinExistence type="predicted"/>
<dbReference type="InterPro" id="IPR033715">
    <property type="entry name" value="GDPMH"/>
</dbReference>
<keyword evidence="1 5" id="KW-0479">Metal-binding</keyword>
<keyword evidence="2 8" id="KW-0378">Hydrolase</keyword>
<accession>A0A2S5KKB7</accession>
<name>A0A2S5KKB7_9PROT</name>
<feature type="binding site" evidence="5">
    <location>
        <position position="71"/>
    </location>
    <ligand>
        <name>Mg(2+)</name>
        <dbReference type="ChEBI" id="CHEBI:18420"/>
    </ligand>
</feature>
<feature type="binding site" evidence="5">
    <location>
        <position position="124"/>
    </location>
    <ligand>
        <name>Mg(2+)</name>
        <dbReference type="ChEBI" id="CHEBI:18420"/>
    </ligand>
</feature>
<dbReference type="PANTHER" id="PTHR43046">
    <property type="entry name" value="GDP-MANNOSE MANNOSYL HYDROLASE"/>
    <property type="match status" value="1"/>
</dbReference>
<feature type="binding site" evidence="5">
    <location>
        <position position="51"/>
    </location>
    <ligand>
        <name>Mg(2+)</name>
        <dbReference type="ChEBI" id="CHEBI:18420"/>
    </ligand>
</feature>
<dbReference type="PROSITE" id="PS00893">
    <property type="entry name" value="NUDIX_BOX"/>
    <property type="match status" value="1"/>
</dbReference>
<dbReference type="SUPFAM" id="SSF55811">
    <property type="entry name" value="Nudix"/>
    <property type="match status" value="1"/>
</dbReference>
<dbReference type="PANTHER" id="PTHR43046:SF12">
    <property type="entry name" value="GDP-MANNOSE MANNOSYL HYDROLASE"/>
    <property type="match status" value="1"/>
</dbReference>
<dbReference type="InterPro" id="IPR015797">
    <property type="entry name" value="NUDIX_hydrolase-like_dom_sf"/>
</dbReference>
<evidence type="ECO:0000259" key="7">
    <source>
        <dbReference type="PROSITE" id="PS51462"/>
    </source>
</evidence>
<comment type="cofactor">
    <cofactor evidence="5">
        <name>Mg(2+)</name>
        <dbReference type="ChEBI" id="CHEBI:18420"/>
    </cofactor>
    <text evidence="5">Binds 1 Mg(2+) ion per subunit.</text>
</comment>
<reference evidence="8 9" key="1">
    <citation type="submission" date="2018-02" db="EMBL/GenBank/DDBJ databases">
        <title>novel marine gammaproteobacteria from coastal saline agro ecosystem.</title>
        <authorList>
            <person name="Krishnan R."/>
            <person name="Ramesh Kumar N."/>
        </authorList>
    </citation>
    <scope>NUCLEOTIDE SEQUENCE [LARGE SCALE GENOMIC DNA]</scope>
    <source>
        <strain evidence="8 9">228</strain>
    </source>
</reference>
<dbReference type="EMBL" id="PRLP01000122">
    <property type="protein sequence ID" value="PPC74959.1"/>
    <property type="molecule type" value="Genomic_DNA"/>
</dbReference>
<dbReference type="CDD" id="cd03430">
    <property type="entry name" value="NUDIX_GDPMH_NudD"/>
    <property type="match status" value="1"/>
</dbReference>
<evidence type="ECO:0000313" key="9">
    <source>
        <dbReference type="Proteomes" id="UP000238196"/>
    </source>
</evidence>
<dbReference type="NCBIfam" id="NF011963">
    <property type="entry name" value="PRK15434.1"/>
    <property type="match status" value="1"/>
</dbReference>